<name>A0A1M5M0L1_9ALTE</name>
<reference evidence="9" key="1">
    <citation type="submission" date="2016-11" db="EMBL/GenBank/DDBJ databases">
        <authorList>
            <person name="Varghese N."/>
            <person name="Submissions S."/>
        </authorList>
    </citation>
    <scope>NUCLEOTIDE SEQUENCE [LARGE SCALE GENOMIC DNA]</scope>
    <source>
        <strain evidence="9">CGMCC 1.8995</strain>
    </source>
</reference>
<dbReference type="STRING" id="634436.SAMN05216361_2861"/>
<dbReference type="GO" id="GO:0042597">
    <property type="term" value="C:periplasmic space"/>
    <property type="evidence" value="ECO:0007669"/>
    <property type="project" value="UniProtKB-SubCell"/>
</dbReference>
<feature type="domain" description="CopC" evidence="7">
    <location>
        <begin position="18"/>
        <end position="110"/>
    </location>
</feature>
<sequence length="111" mass="12326">MRLLSVLLLMWSMTAAAHTHLTASVPADNAMLMKAPEALSLTYSAEVIMLNVTVTDSKGKKVPFGFKPVTKATSEFNWTLPTLKPDTYVVNWTIVGKDGHKVQKEYSFMVH</sequence>
<keyword evidence="2 5" id="KW-0479">Metal-binding</keyword>
<dbReference type="SUPFAM" id="SSF81296">
    <property type="entry name" value="E set domains"/>
    <property type="match status" value="1"/>
</dbReference>
<dbReference type="PANTHER" id="PTHR34820:SF4">
    <property type="entry name" value="INNER MEMBRANE PROTEIN YEBZ"/>
    <property type="match status" value="1"/>
</dbReference>
<evidence type="ECO:0000256" key="3">
    <source>
        <dbReference type="ARBA" id="ARBA00022729"/>
    </source>
</evidence>
<comment type="similarity">
    <text evidence="5">Belongs to the CopC family.</text>
</comment>
<gene>
    <name evidence="8" type="ORF">SAMN05216361_2861</name>
</gene>
<dbReference type="InterPro" id="IPR032694">
    <property type="entry name" value="CopC/D"/>
</dbReference>
<evidence type="ECO:0000256" key="2">
    <source>
        <dbReference type="ARBA" id="ARBA00022723"/>
    </source>
</evidence>
<dbReference type="InterPro" id="IPR014756">
    <property type="entry name" value="Ig_E-set"/>
</dbReference>
<keyword evidence="3 5" id="KW-0732">Signal</keyword>
<evidence type="ECO:0000256" key="6">
    <source>
        <dbReference type="SAM" id="SignalP"/>
    </source>
</evidence>
<proteinExistence type="inferred from homology"/>
<feature type="chain" id="PRO_5012883741" description="Copper resistance protein C" evidence="6">
    <location>
        <begin position="18"/>
        <end position="111"/>
    </location>
</feature>
<evidence type="ECO:0000256" key="4">
    <source>
        <dbReference type="ARBA" id="ARBA00023008"/>
    </source>
</evidence>
<comment type="function">
    <text evidence="5">Involved in copper resistance.</text>
</comment>
<dbReference type="OrthoDB" id="5568545at2"/>
<dbReference type="InterPro" id="IPR007348">
    <property type="entry name" value="CopC_dom"/>
</dbReference>
<comment type="subcellular location">
    <subcellularLocation>
        <location evidence="1">Cell envelope</location>
    </subcellularLocation>
    <subcellularLocation>
        <location evidence="5">Periplasm</location>
    </subcellularLocation>
</comment>
<keyword evidence="4 5" id="KW-0186">Copper</keyword>
<feature type="signal peptide" evidence="6">
    <location>
        <begin position="1"/>
        <end position="17"/>
    </location>
</feature>
<dbReference type="GO" id="GO:0006825">
    <property type="term" value="P:copper ion transport"/>
    <property type="evidence" value="ECO:0007669"/>
    <property type="project" value="InterPro"/>
</dbReference>
<dbReference type="AlphaFoldDB" id="A0A1M5M0L1"/>
<dbReference type="InterPro" id="IPR014755">
    <property type="entry name" value="Cu-Rt/internalin_Ig-like"/>
</dbReference>
<dbReference type="GO" id="GO:0046688">
    <property type="term" value="P:response to copper ion"/>
    <property type="evidence" value="ECO:0007669"/>
    <property type="project" value="UniProtKB-UniRule"/>
</dbReference>
<evidence type="ECO:0000259" key="7">
    <source>
        <dbReference type="Pfam" id="PF04234"/>
    </source>
</evidence>
<keyword evidence="9" id="KW-1185">Reference proteome</keyword>
<keyword evidence="5" id="KW-0574">Periplasm</keyword>
<dbReference type="Proteomes" id="UP000184520">
    <property type="component" value="Unassembled WGS sequence"/>
</dbReference>
<dbReference type="GO" id="GO:0030313">
    <property type="term" value="C:cell envelope"/>
    <property type="evidence" value="ECO:0007669"/>
    <property type="project" value="UniProtKB-SubCell"/>
</dbReference>
<dbReference type="RefSeq" id="WP_073323576.1">
    <property type="nucleotide sequence ID" value="NZ_FQWD01000004.1"/>
</dbReference>
<dbReference type="PANTHER" id="PTHR34820">
    <property type="entry name" value="INNER MEMBRANE PROTEIN YEBZ"/>
    <property type="match status" value="1"/>
</dbReference>
<evidence type="ECO:0000256" key="5">
    <source>
        <dbReference type="RuleBase" id="RU369037"/>
    </source>
</evidence>
<protein>
    <recommendedName>
        <fullName evidence="5">Copper resistance protein C</fullName>
    </recommendedName>
</protein>
<evidence type="ECO:0000256" key="1">
    <source>
        <dbReference type="ARBA" id="ARBA00004196"/>
    </source>
</evidence>
<evidence type="ECO:0000313" key="8">
    <source>
        <dbReference type="EMBL" id="SHG70795.1"/>
    </source>
</evidence>
<accession>A0A1M5M0L1</accession>
<dbReference type="Pfam" id="PF04234">
    <property type="entry name" value="CopC"/>
    <property type="match status" value="1"/>
</dbReference>
<dbReference type="GO" id="GO:0005886">
    <property type="term" value="C:plasma membrane"/>
    <property type="evidence" value="ECO:0007669"/>
    <property type="project" value="TreeGrafter"/>
</dbReference>
<dbReference type="EMBL" id="FQWD01000004">
    <property type="protein sequence ID" value="SHG70795.1"/>
    <property type="molecule type" value="Genomic_DNA"/>
</dbReference>
<dbReference type="Gene3D" id="2.60.40.1220">
    <property type="match status" value="1"/>
</dbReference>
<organism evidence="8 9">
    <name type="scientific">Marisediminitalea aggregata</name>
    <dbReference type="NCBI Taxonomy" id="634436"/>
    <lineage>
        <taxon>Bacteria</taxon>
        <taxon>Pseudomonadati</taxon>
        <taxon>Pseudomonadota</taxon>
        <taxon>Gammaproteobacteria</taxon>
        <taxon>Alteromonadales</taxon>
        <taxon>Alteromonadaceae</taxon>
        <taxon>Marisediminitalea</taxon>
    </lineage>
</organism>
<dbReference type="GO" id="GO:0005507">
    <property type="term" value="F:copper ion binding"/>
    <property type="evidence" value="ECO:0007669"/>
    <property type="project" value="UniProtKB-UniRule"/>
</dbReference>
<evidence type="ECO:0000313" key="9">
    <source>
        <dbReference type="Proteomes" id="UP000184520"/>
    </source>
</evidence>